<dbReference type="Pfam" id="PF08541">
    <property type="entry name" value="ACP_syn_III_C"/>
    <property type="match status" value="1"/>
</dbReference>
<keyword evidence="8 10" id="KW-0511">Multifunctional enzyme</keyword>
<evidence type="ECO:0000256" key="7">
    <source>
        <dbReference type="ARBA" id="ARBA00023160"/>
    </source>
</evidence>
<dbReference type="InterPro" id="IPR016039">
    <property type="entry name" value="Thiolase-like"/>
</dbReference>
<dbReference type="Pfam" id="PF08545">
    <property type="entry name" value="ACP_syn_III"/>
    <property type="match status" value="1"/>
</dbReference>
<evidence type="ECO:0000256" key="5">
    <source>
        <dbReference type="ARBA" id="ARBA00022832"/>
    </source>
</evidence>
<dbReference type="AlphaFoldDB" id="A0AAU9EVB7"/>
<evidence type="ECO:0000256" key="2">
    <source>
        <dbReference type="ARBA" id="ARBA00022490"/>
    </source>
</evidence>
<evidence type="ECO:0000313" key="14">
    <source>
        <dbReference type="Proteomes" id="UP001366166"/>
    </source>
</evidence>
<dbReference type="InterPro" id="IPR013751">
    <property type="entry name" value="ACP_syn_III_N"/>
</dbReference>
<dbReference type="Proteomes" id="UP001366166">
    <property type="component" value="Chromosome"/>
</dbReference>
<feature type="domain" description="Beta-ketoacyl-[acyl-carrier-protein] synthase III C-terminal" evidence="11">
    <location>
        <begin position="239"/>
        <end position="327"/>
    </location>
</feature>
<comment type="subcellular location">
    <subcellularLocation>
        <location evidence="10">Cytoplasm</location>
    </subcellularLocation>
</comment>
<evidence type="ECO:0000256" key="4">
    <source>
        <dbReference type="ARBA" id="ARBA00022679"/>
    </source>
</evidence>
<comment type="subunit">
    <text evidence="10">Homodimer.</text>
</comment>
<evidence type="ECO:0000256" key="3">
    <source>
        <dbReference type="ARBA" id="ARBA00022516"/>
    </source>
</evidence>
<comment type="similarity">
    <text evidence="1 10">Belongs to the thiolase-like superfamily. FabH family.</text>
</comment>
<dbReference type="RefSeq" id="WP_338600052.1">
    <property type="nucleotide sequence ID" value="NZ_AP028679.1"/>
</dbReference>
<gene>
    <name evidence="10" type="primary">fabH</name>
    <name evidence="13" type="ORF">FAK_26010</name>
</gene>
<organism evidence="13 14">
    <name type="scientific">Desulfoferula mesophila</name>
    <dbReference type="NCBI Taxonomy" id="3058419"/>
    <lineage>
        <taxon>Bacteria</taxon>
        <taxon>Pseudomonadati</taxon>
        <taxon>Thermodesulfobacteriota</taxon>
        <taxon>Desulfarculia</taxon>
        <taxon>Desulfarculales</taxon>
        <taxon>Desulfarculaceae</taxon>
        <taxon>Desulfoferula</taxon>
    </lineage>
</organism>
<dbReference type="GO" id="GO:0044550">
    <property type="term" value="P:secondary metabolite biosynthetic process"/>
    <property type="evidence" value="ECO:0007669"/>
    <property type="project" value="TreeGrafter"/>
</dbReference>
<keyword evidence="3 10" id="KW-0444">Lipid biosynthesis</keyword>
<evidence type="ECO:0000313" key="13">
    <source>
        <dbReference type="EMBL" id="BEQ15535.1"/>
    </source>
</evidence>
<dbReference type="GO" id="GO:0005737">
    <property type="term" value="C:cytoplasm"/>
    <property type="evidence" value="ECO:0007669"/>
    <property type="project" value="UniProtKB-SubCell"/>
</dbReference>
<dbReference type="InterPro" id="IPR013747">
    <property type="entry name" value="ACP_syn_III_C"/>
</dbReference>
<evidence type="ECO:0000256" key="9">
    <source>
        <dbReference type="ARBA" id="ARBA00023315"/>
    </source>
</evidence>
<evidence type="ECO:0000256" key="1">
    <source>
        <dbReference type="ARBA" id="ARBA00008642"/>
    </source>
</evidence>
<feature type="region of interest" description="ACP-binding" evidence="10">
    <location>
        <begin position="256"/>
        <end position="260"/>
    </location>
</feature>
<dbReference type="PANTHER" id="PTHR34069">
    <property type="entry name" value="3-OXOACYL-[ACYL-CARRIER-PROTEIN] SYNTHASE 3"/>
    <property type="match status" value="1"/>
</dbReference>
<evidence type="ECO:0000256" key="10">
    <source>
        <dbReference type="HAMAP-Rule" id="MF_01815"/>
    </source>
</evidence>
<dbReference type="Gene3D" id="3.40.47.10">
    <property type="match status" value="1"/>
</dbReference>
<dbReference type="EMBL" id="AP028679">
    <property type="protein sequence ID" value="BEQ15535.1"/>
    <property type="molecule type" value="Genomic_DNA"/>
</dbReference>
<reference evidence="14" key="1">
    <citation type="journal article" date="2023" name="Arch. Microbiol.">
        <title>Desulfoferula mesophilus gen. nov. sp. nov., a mesophilic sulfate-reducing bacterium isolated from a brackish lake sediment.</title>
        <authorList>
            <person name="Watanabe T."/>
            <person name="Yabe T."/>
            <person name="Tsuji J.M."/>
            <person name="Fukui M."/>
        </authorList>
    </citation>
    <scope>NUCLEOTIDE SEQUENCE [LARGE SCALE GENOMIC DNA]</scope>
    <source>
        <strain evidence="14">12FAK</strain>
    </source>
</reference>
<dbReference type="NCBIfam" id="NF006829">
    <property type="entry name" value="PRK09352.1"/>
    <property type="match status" value="1"/>
</dbReference>
<dbReference type="KEGG" id="dmp:FAK_26010"/>
<accession>A0AAU9EVB7</accession>
<feature type="active site" evidence="10">
    <location>
        <position position="285"/>
    </location>
</feature>
<name>A0AAU9EVB7_9BACT</name>
<dbReference type="PANTHER" id="PTHR34069:SF2">
    <property type="entry name" value="BETA-KETOACYL-[ACYL-CARRIER-PROTEIN] SYNTHASE III"/>
    <property type="match status" value="1"/>
</dbReference>
<keyword evidence="2 10" id="KW-0963">Cytoplasm</keyword>
<keyword evidence="14" id="KW-1185">Reference proteome</keyword>
<dbReference type="GO" id="GO:0006633">
    <property type="term" value="P:fatty acid biosynthetic process"/>
    <property type="evidence" value="ECO:0007669"/>
    <property type="project" value="UniProtKB-UniRule"/>
</dbReference>
<dbReference type="GO" id="GO:0004315">
    <property type="term" value="F:3-oxoacyl-[acyl-carrier-protein] synthase activity"/>
    <property type="evidence" value="ECO:0007669"/>
    <property type="project" value="InterPro"/>
</dbReference>
<dbReference type="NCBIfam" id="TIGR00747">
    <property type="entry name" value="fabH"/>
    <property type="match status" value="1"/>
</dbReference>
<dbReference type="CDD" id="cd00830">
    <property type="entry name" value="KAS_III"/>
    <property type="match status" value="1"/>
</dbReference>
<feature type="domain" description="Beta-ketoacyl-[acyl-carrier-protein] synthase III N-terminal" evidence="12">
    <location>
        <begin position="107"/>
        <end position="185"/>
    </location>
</feature>
<evidence type="ECO:0000256" key="6">
    <source>
        <dbReference type="ARBA" id="ARBA00023098"/>
    </source>
</evidence>
<comment type="function">
    <text evidence="10">Catalyzes the condensation reaction of fatty acid synthesis by the addition to an acyl acceptor of two carbons from malonyl-ACP. Catalyzes the first condensation reaction which initiates fatty acid synthesis and may therefore play a role in governing the total rate of fatty acid production. Possesses both acetoacetyl-ACP synthase and acetyl transacylase activities. Its substrate specificity determines the biosynthesis of branched-chain and/or straight-chain of fatty acids.</text>
</comment>
<keyword evidence="6 10" id="KW-0443">Lipid metabolism</keyword>
<dbReference type="GO" id="GO:0033818">
    <property type="term" value="F:beta-ketoacyl-acyl-carrier-protein synthase III activity"/>
    <property type="evidence" value="ECO:0007669"/>
    <property type="project" value="UniProtKB-UniRule"/>
</dbReference>
<dbReference type="InterPro" id="IPR004655">
    <property type="entry name" value="FabH"/>
</dbReference>
<sequence>MVPIRLAGTGLYVPQKVLTNFDLQKTLDTTDEWVVKRTGVSERRIAAPDEAASDLALHASRQAMEAAGVTDRDLDFIILATITPDTHCPSGANWLQAKMDAPQAISFDVTAACSGFVFALDVATRYIQCGMAKTVLVAASEVMSRVQDWTDRTNCILWGDGAGAAVLTAAEGAPQIIDTYIGTDGANGQNLLMPGGGSKTTPISHESVDAKAHTLRMIEASASVRVAVKHFAESVLLILERNGYKLEDVDHFIPHQANLRMLQSVAKRLGVDFDKFVITVDRYGNISSASSIIALAEAVHSGRIKPGDLACITVFGGGLTWGSVLIQF</sequence>
<evidence type="ECO:0000259" key="11">
    <source>
        <dbReference type="Pfam" id="PF08541"/>
    </source>
</evidence>
<keyword evidence="5 10" id="KW-0276">Fatty acid metabolism</keyword>
<keyword evidence="4 10" id="KW-0808">Transferase</keyword>
<keyword evidence="7 10" id="KW-0275">Fatty acid biosynthesis</keyword>
<dbReference type="HAMAP" id="MF_01815">
    <property type="entry name" value="FabH"/>
    <property type="match status" value="1"/>
</dbReference>
<dbReference type="SUPFAM" id="SSF53901">
    <property type="entry name" value="Thiolase-like"/>
    <property type="match status" value="1"/>
</dbReference>
<dbReference type="EC" id="2.3.1.180" evidence="10"/>
<feature type="active site" evidence="10">
    <location>
        <position position="255"/>
    </location>
</feature>
<proteinExistence type="inferred from homology"/>
<protein>
    <recommendedName>
        <fullName evidence="10">Beta-ketoacyl-[acyl-carrier-protein] synthase III</fullName>
        <shortName evidence="10">Beta-ketoacyl-ACP synthase III</shortName>
        <shortName evidence="10">KAS III</shortName>
        <ecNumber evidence="10">2.3.1.180</ecNumber>
    </recommendedName>
    <alternativeName>
        <fullName evidence="10">3-oxoacyl-[acyl-carrier-protein] synthase 3</fullName>
    </alternativeName>
    <alternativeName>
        <fullName evidence="10">3-oxoacyl-[acyl-carrier-protein] synthase III</fullName>
    </alternativeName>
</protein>
<comment type="domain">
    <text evidence="10">The last Arg residue of the ACP-binding site is essential for the weak association between ACP/AcpP and FabH.</text>
</comment>
<feature type="active site" evidence="10">
    <location>
        <position position="113"/>
    </location>
</feature>
<evidence type="ECO:0000256" key="8">
    <source>
        <dbReference type="ARBA" id="ARBA00023268"/>
    </source>
</evidence>
<comment type="pathway">
    <text evidence="10">Lipid metabolism; fatty acid biosynthesis.</text>
</comment>
<comment type="catalytic activity">
    <reaction evidence="10">
        <text>malonyl-[ACP] + acetyl-CoA + H(+) = 3-oxobutanoyl-[ACP] + CO2 + CoA</text>
        <dbReference type="Rhea" id="RHEA:12080"/>
        <dbReference type="Rhea" id="RHEA-COMP:9623"/>
        <dbReference type="Rhea" id="RHEA-COMP:9625"/>
        <dbReference type="ChEBI" id="CHEBI:15378"/>
        <dbReference type="ChEBI" id="CHEBI:16526"/>
        <dbReference type="ChEBI" id="CHEBI:57287"/>
        <dbReference type="ChEBI" id="CHEBI:57288"/>
        <dbReference type="ChEBI" id="CHEBI:78449"/>
        <dbReference type="ChEBI" id="CHEBI:78450"/>
        <dbReference type="EC" id="2.3.1.180"/>
    </reaction>
</comment>
<evidence type="ECO:0000259" key="12">
    <source>
        <dbReference type="Pfam" id="PF08545"/>
    </source>
</evidence>
<keyword evidence="9 10" id="KW-0012">Acyltransferase</keyword>